<sequence length="112" mass="12036">MLGLFKKKTSLLEEIVKDSGTSLAEGLLNVGLARGKLEALGAGAIFSKTLIFCIKNNFMVDESIEAAAVEVSSHLNGRLGNGDLVYDATMYFCEYTNLNILIADAIAADFKK</sequence>
<dbReference type="Proteomes" id="UP000022311">
    <property type="component" value="Unassembled WGS sequence"/>
</dbReference>
<evidence type="ECO:0000313" key="2">
    <source>
        <dbReference type="Proteomes" id="UP000022311"/>
    </source>
</evidence>
<dbReference type="AlphaFoldDB" id="A0AAV3M0V6"/>
<dbReference type="RefSeq" id="WP_036963862.1">
    <property type="nucleotide sequence ID" value="NZ_JALD01000073.1"/>
</dbReference>
<evidence type="ECO:0000313" key="1">
    <source>
        <dbReference type="EMBL" id="EUD09337.1"/>
    </source>
</evidence>
<organism evidence="1 2">
    <name type="scientific">Providencia alcalifaciens 205/92</name>
    <dbReference type="NCBI Taxonomy" id="1256988"/>
    <lineage>
        <taxon>Bacteria</taxon>
        <taxon>Pseudomonadati</taxon>
        <taxon>Pseudomonadota</taxon>
        <taxon>Gammaproteobacteria</taxon>
        <taxon>Enterobacterales</taxon>
        <taxon>Morganellaceae</taxon>
        <taxon>Providencia</taxon>
    </lineage>
</organism>
<protein>
    <submittedName>
        <fullName evidence="1">Uncharacterized protein</fullName>
    </submittedName>
</protein>
<proteinExistence type="predicted"/>
<dbReference type="EMBL" id="JALD01000073">
    <property type="protein sequence ID" value="EUD09337.1"/>
    <property type="molecule type" value="Genomic_DNA"/>
</dbReference>
<gene>
    <name evidence="1" type="ORF">HMPREF1563_3555</name>
</gene>
<accession>A0AAV3M0V6</accession>
<reference evidence="1 2" key="1">
    <citation type="submission" date="2014-01" db="EMBL/GenBank/DDBJ databases">
        <authorList>
            <person name="Durkin A.S."/>
            <person name="McCorrison J."/>
            <person name="Torralba M."/>
            <person name="Gillis M."/>
            <person name="Haft D.H."/>
            <person name="Methe B."/>
            <person name="Sutton G."/>
            <person name="Nelson K.E."/>
        </authorList>
    </citation>
    <scope>NUCLEOTIDE SEQUENCE [LARGE SCALE GENOMIC DNA]</scope>
    <source>
        <strain evidence="1 2">205/92</strain>
    </source>
</reference>
<comment type="caution">
    <text evidence="1">The sequence shown here is derived from an EMBL/GenBank/DDBJ whole genome shotgun (WGS) entry which is preliminary data.</text>
</comment>
<name>A0AAV3M0V6_9GAMM</name>